<gene>
    <name evidence="2" type="ORF">OM33_04080</name>
</gene>
<reference evidence="2 3" key="1">
    <citation type="submission" date="2014-11" db="EMBL/GenBank/DDBJ databases">
        <title>Complete Genome Sequence of Pseudoalteromonas sp. Strain OCN003 Isolated from Kaneohe Bay, Oahu, Hawaii.</title>
        <authorList>
            <person name="Beurmann S."/>
            <person name="Videau P."/>
            <person name="Ushijima B."/>
            <person name="Smith A.M."/>
            <person name="Aeby G.S."/>
            <person name="Callahan S.M."/>
            <person name="Belcaid M."/>
        </authorList>
    </citation>
    <scope>NUCLEOTIDE SEQUENCE [LARGE SCALE GENOMIC DNA]</scope>
    <source>
        <strain evidence="2 3">OCN003</strain>
    </source>
</reference>
<dbReference type="InterPro" id="IPR037401">
    <property type="entry name" value="SnoaL-like"/>
</dbReference>
<protein>
    <submittedName>
        <fullName evidence="2">Transcriptional regulator</fullName>
    </submittedName>
</protein>
<dbReference type="HOGENOM" id="CLU_122429_0_0_6"/>
<dbReference type="RefSeq" id="WP_038639069.1">
    <property type="nucleotide sequence ID" value="NZ_CP009888.1"/>
</dbReference>
<dbReference type="STRING" id="1348114.OM33_04080"/>
<evidence type="ECO:0000313" key="3">
    <source>
        <dbReference type="Proteomes" id="UP000030341"/>
    </source>
</evidence>
<dbReference type="eggNOG" id="COG3631">
    <property type="taxonomic scope" value="Bacteria"/>
</dbReference>
<sequence length="143" mass="16643">MSNTQHIDDFLAMYNKLDKSNLDLLEDIYHQDVVFIDPLHRIEGLSALTKYFSNLYENLDAGRFEVTRVLQQDNAVSLYWTMYFSHSKIKSGKEVSFEGNSFLEYQDNKVILHRDYFNAADMLYQHIPVLGGLINLVKKRATA</sequence>
<organism evidence="2 3">
    <name type="scientific">Pseudoalteromonas piratica</name>
    <dbReference type="NCBI Taxonomy" id="1348114"/>
    <lineage>
        <taxon>Bacteria</taxon>
        <taxon>Pseudomonadati</taxon>
        <taxon>Pseudomonadota</taxon>
        <taxon>Gammaproteobacteria</taxon>
        <taxon>Alteromonadales</taxon>
        <taxon>Pseudoalteromonadaceae</taxon>
        <taxon>Pseudoalteromonas</taxon>
    </lineage>
</organism>
<feature type="domain" description="SnoaL-like" evidence="1">
    <location>
        <begin position="12"/>
        <end position="112"/>
    </location>
</feature>
<proteinExistence type="predicted"/>
<keyword evidence="3" id="KW-1185">Reference proteome</keyword>
<accession>A0A0A7ED13</accession>
<name>A0A0A7ED13_9GAMM</name>
<dbReference type="OrthoDB" id="1115105at2"/>
<evidence type="ECO:0000313" key="2">
    <source>
        <dbReference type="EMBL" id="AIY64418.1"/>
    </source>
</evidence>
<dbReference type="AlphaFoldDB" id="A0A0A7ED13"/>
<evidence type="ECO:0000259" key="1">
    <source>
        <dbReference type="Pfam" id="PF12680"/>
    </source>
</evidence>
<dbReference type="Proteomes" id="UP000030341">
    <property type="component" value="Chromosome 1"/>
</dbReference>
<dbReference type="SUPFAM" id="SSF54427">
    <property type="entry name" value="NTF2-like"/>
    <property type="match status" value="1"/>
</dbReference>
<dbReference type="KEGG" id="pseo:OM33_04080"/>
<dbReference type="EMBL" id="CP009888">
    <property type="protein sequence ID" value="AIY64418.1"/>
    <property type="molecule type" value="Genomic_DNA"/>
</dbReference>
<dbReference type="Gene3D" id="3.10.450.50">
    <property type="match status" value="1"/>
</dbReference>
<dbReference type="Pfam" id="PF12680">
    <property type="entry name" value="SnoaL_2"/>
    <property type="match status" value="1"/>
</dbReference>
<dbReference type="InterPro" id="IPR032710">
    <property type="entry name" value="NTF2-like_dom_sf"/>
</dbReference>